<protein>
    <submittedName>
        <fullName evidence="1">Uncharacterized protein</fullName>
    </submittedName>
</protein>
<dbReference type="AlphaFoldDB" id="A0A0F9L3U4"/>
<evidence type="ECO:0000313" key="1">
    <source>
        <dbReference type="EMBL" id="KKM89489.1"/>
    </source>
</evidence>
<sequence length="208" mass="23816">MKNSINLILYDSLRDVKVNGEFTGSIISKCQDKIIFSDNIKISDSKGILINQGLLIGFERKVNNMIAFSKKSDFLWENWKNSPLEYVVLIPEETMERYDQGQFSNDFPFTINLLHTAGLLLNDLKFGIDHLDFFKGEILKNPVSLIRNGIIVADRVVIDHNGDPVFYDCLIVGRDEKDELNISYETIINIDDKVVEFIIILGIEELKI</sequence>
<gene>
    <name evidence="1" type="ORF">LCGC14_1248170</name>
</gene>
<accession>A0A0F9L3U4</accession>
<dbReference type="EMBL" id="LAZR01006809">
    <property type="protein sequence ID" value="KKM89489.1"/>
    <property type="molecule type" value="Genomic_DNA"/>
</dbReference>
<reference evidence="1" key="1">
    <citation type="journal article" date="2015" name="Nature">
        <title>Complex archaea that bridge the gap between prokaryotes and eukaryotes.</title>
        <authorList>
            <person name="Spang A."/>
            <person name="Saw J.H."/>
            <person name="Jorgensen S.L."/>
            <person name="Zaremba-Niedzwiedzka K."/>
            <person name="Martijn J."/>
            <person name="Lind A.E."/>
            <person name="van Eijk R."/>
            <person name="Schleper C."/>
            <person name="Guy L."/>
            <person name="Ettema T.J."/>
        </authorList>
    </citation>
    <scope>NUCLEOTIDE SEQUENCE</scope>
</reference>
<comment type="caution">
    <text evidence="1">The sequence shown here is derived from an EMBL/GenBank/DDBJ whole genome shotgun (WGS) entry which is preliminary data.</text>
</comment>
<proteinExistence type="predicted"/>
<organism evidence="1">
    <name type="scientific">marine sediment metagenome</name>
    <dbReference type="NCBI Taxonomy" id="412755"/>
    <lineage>
        <taxon>unclassified sequences</taxon>
        <taxon>metagenomes</taxon>
        <taxon>ecological metagenomes</taxon>
    </lineage>
</organism>
<name>A0A0F9L3U4_9ZZZZ</name>